<feature type="domain" description="F-box protein AT5G49610-like beta-propeller" evidence="1">
    <location>
        <begin position="335"/>
        <end position="501"/>
    </location>
</feature>
<name>M7ZWZ4_TRIUA</name>
<dbReference type="InterPro" id="IPR036047">
    <property type="entry name" value="F-box-like_dom_sf"/>
</dbReference>
<organism evidence="2">
    <name type="scientific">Triticum urartu</name>
    <name type="common">Red wild einkorn</name>
    <name type="synonym">Crithodium urartu</name>
    <dbReference type="NCBI Taxonomy" id="4572"/>
    <lineage>
        <taxon>Eukaryota</taxon>
        <taxon>Viridiplantae</taxon>
        <taxon>Streptophyta</taxon>
        <taxon>Embryophyta</taxon>
        <taxon>Tracheophyta</taxon>
        <taxon>Spermatophyta</taxon>
        <taxon>Magnoliopsida</taxon>
        <taxon>Liliopsida</taxon>
        <taxon>Poales</taxon>
        <taxon>Poaceae</taxon>
        <taxon>BOP clade</taxon>
        <taxon>Pooideae</taxon>
        <taxon>Triticodae</taxon>
        <taxon>Triticeae</taxon>
        <taxon>Triticinae</taxon>
        <taxon>Triticum</taxon>
    </lineage>
</organism>
<protein>
    <recommendedName>
        <fullName evidence="1">F-box protein AT5G49610-like beta-propeller domain-containing protein</fullName>
    </recommendedName>
</protein>
<dbReference type="OMA" id="PDDICKG"/>
<sequence>MSSQQSPSPAEAKSPRPPAPTTTVTALDDDLLREIFLRLHSLPTLVRAALSCRTFFHAVRSSPAFRRSFREVHPPPLLGLFFDPDGPSIPAFAPLRRRSDPDLAAVVRGADFFLTRLPDDDDDAAALPEWVIYDCRDGYILLEHGSLEQYAVYNPLTRALDLIPQPPDEIFDDQHGDASCLGCYILSSQEGGEPLRLVYTCHDESRARAAVFSSESREWQGLPWSEPVRPLPEDEHWLKVGTMANGFVYWTHKNQAYILVLNTVTLQFSQMDVPPDLVDQDLMFKVGETKDGRPCIVCPIDFELHAWVWRAGQDGIETWIFDKKSVRPLPEDEHWLKVGTMANGFVYWTHKNQAYILVLNTVTLQFSQMDVPPDLVDQDLMFKVGETKDGRPCIVCPIDFELHAWVWRAGQDGIETWIFDKKFSLETIVEVTEGTFEQHCELKVLAIIGGFVYFCTMDMLHDAIYPCWFLSLCMETGELGTLFRRRFDGHVYPYIMAWPPSLIDNKVNPQFEEGVSFSRLAYTCGPREQGILGVLDLQTMNKVLLAKWLRKLKIEDHLWQKLL</sequence>
<evidence type="ECO:0000313" key="2">
    <source>
        <dbReference type="EMBL" id="EMS64567.1"/>
    </source>
</evidence>
<feature type="domain" description="F-box protein AT5G49610-like beta-propeller" evidence="1">
    <location>
        <begin position="132"/>
        <end position="320"/>
    </location>
</feature>
<dbReference type="Pfam" id="PF23635">
    <property type="entry name" value="Beta-prop_AT5G49610-like"/>
    <property type="match status" value="2"/>
</dbReference>
<proteinExistence type="predicted"/>
<dbReference type="STRING" id="4572.M7ZWZ4"/>
<reference evidence="2" key="1">
    <citation type="journal article" date="2013" name="Nature">
        <title>Draft genome of the wheat A-genome progenitor Triticum urartu.</title>
        <authorList>
            <person name="Ling H.Q."/>
            <person name="Zhao S."/>
            <person name="Liu D."/>
            <person name="Wang J."/>
            <person name="Sun H."/>
            <person name="Zhang C."/>
            <person name="Fan H."/>
            <person name="Li D."/>
            <person name="Dong L."/>
            <person name="Tao Y."/>
            <person name="Gao C."/>
            <person name="Wu H."/>
            <person name="Li Y."/>
            <person name="Cui Y."/>
            <person name="Guo X."/>
            <person name="Zheng S."/>
            <person name="Wang B."/>
            <person name="Yu K."/>
            <person name="Liang Q."/>
            <person name="Yang W."/>
            <person name="Lou X."/>
            <person name="Chen J."/>
            <person name="Feng M."/>
            <person name="Jian J."/>
            <person name="Zhang X."/>
            <person name="Luo G."/>
            <person name="Jiang Y."/>
            <person name="Liu J."/>
            <person name="Wang Z."/>
            <person name="Sha Y."/>
            <person name="Zhang B."/>
            <person name="Wu H."/>
            <person name="Tang D."/>
            <person name="Shen Q."/>
            <person name="Xue P."/>
            <person name="Zou S."/>
            <person name="Wang X."/>
            <person name="Liu X."/>
            <person name="Wang F."/>
            <person name="Yang Y."/>
            <person name="An X."/>
            <person name="Dong Z."/>
            <person name="Zhang K."/>
            <person name="Zhang X."/>
            <person name="Luo M.C."/>
            <person name="Dvorak J."/>
            <person name="Tong Y."/>
            <person name="Wang J."/>
            <person name="Yang H."/>
            <person name="Li Z."/>
            <person name="Wang D."/>
            <person name="Zhang A."/>
            <person name="Wang J."/>
        </authorList>
    </citation>
    <scope>NUCLEOTIDE SEQUENCE</scope>
</reference>
<gene>
    <name evidence="2" type="ORF">TRIUR3_08870</name>
</gene>
<accession>M7ZWZ4</accession>
<dbReference type="PANTHER" id="PTHR33207">
    <property type="entry name" value="F-BOX DOMAIN CONTAINING PROTEIN-RELATED"/>
    <property type="match status" value="1"/>
</dbReference>
<dbReference type="AlphaFoldDB" id="M7ZWZ4"/>
<dbReference type="InterPro" id="IPR056594">
    <property type="entry name" value="AT5G49610-like_b-prop"/>
</dbReference>
<evidence type="ECO:0000259" key="1">
    <source>
        <dbReference type="Pfam" id="PF23635"/>
    </source>
</evidence>
<dbReference type="SUPFAM" id="SSF81383">
    <property type="entry name" value="F-box domain"/>
    <property type="match status" value="1"/>
</dbReference>
<dbReference type="EMBL" id="KD054554">
    <property type="protein sequence ID" value="EMS64567.1"/>
    <property type="molecule type" value="Genomic_DNA"/>
</dbReference>
<dbReference type="eggNOG" id="KOG0619">
    <property type="taxonomic scope" value="Eukaryota"/>
</dbReference>